<dbReference type="Gene3D" id="3.30.70.270">
    <property type="match status" value="1"/>
</dbReference>
<dbReference type="InterPro" id="IPR029787">
    <property type="entry name" value="Nucleotide_cyclase"/>
</dbReference>
<name>A0A1M7CKC5_9HYPH</name>
<dbReference type="GO" id="GO:0052621">
    <property type="term" value="F:diguanylate cyclase activity"/>
    <property type="evidence" value="ECO:0007669"/>
    <property type="project" value="UniProtKB-EC"/>
</dbReference>
<dbReference type="CDD" id="cd01949">
    <property type="entry name" value="GGDEF"/>
    <property type="match status" value="1"/>
</dbReference>
<dbReference type="Proteomes" id="UP000186002">
    <property type="component" value="Unassembled WGS sequence"/>
</dbReference>
<comment type="catalytic activity">
    <reaction evidence="2">
        <text>2 GTP = 3',3'-c-di-GMP + 2 diphosphate</text>
        <dbReference type="Rhea" id="RHEA:24898"/>
        <dbReference type="ChEBI" id="CHEBI:33019"/>
        <dbReference type="ChEBI" id="CHEBI:37565"/>
        <dbReference type="ChEBI" id="CHEBI:58805"/>
        <dbReference type="EC" id="2.7.7.65"/>
    </reaction>
</comment>
<reference evidence="5 6" key="1">
    <citation type="submission" date="2016-11" db="EMBL/GenBank/DDBJ databases">
        <authorList>
            <person name="Jaros S."/>
            <person name="Januszkiewicz K."/>
            <person name="Wedrychowicz H."/>
        </authorList>
    </citation>
    <scope>NUCLEOTIDE SEQUENCE [LARGE SCALE GENOMIC DNA]</scope>
    <source>
        <strain evidence="5 6">DSM 22153</strain>
    </source>
</reference>
<keyword evidence="6" id="KW-1185">Reference proteome</keyword>
<dbReference type="PANTHER" id="PTHR45138">
    <property type="entry name" value="REGULATORY COMPONENTS OF SENSORY TRANSDUCTION SYSTEM"/>
    <property type="match status" value="1"/>
</dbReference>
<dbReference type="EMBL" id="FRBW01000001">
    <property type="protein sequence ID" value="SHL67676.1"/>
    <property type="molecule type" value="Genomic_DNA"/>
</dbReference>
<feature type="transmembrane region" description="Helical" evidence="3">
    <location>
        <begin position="42"/>
        <end position="62"/>
    </location>
</feature>
<dbReference type="RefSeq" id="WP_084081719.1">
    <property type="nucleotide sequence ID" value="NZ_FRBW01000001.1"/>
</dbReference>
<keyword evidence="3" id="KW-0472">Membrane</keyword>
<protein>
    <recommendedName>
        <fullName evidence="1">diguanylate cyclase</fullName>
        <ecNumber evidence="1">2.7.7.65</ecNumber>
    </recommendedName>
</protein>
<feature type="transmembrane region" description="Helical" evidence="3">
    <location>
        <begin position="194"/>
        <end position="216"/>
    </location>
</feature>
<feature type="transmembrane region" description="Helical" evidence="3">
    <location>
        <begin position="123"/>
        <end position="145"/>
    </location>
</feature>
<dbReference type="EC" id="2.7.7.65" evidence="1"/>
<evidence type="ECO:0000259" key="4">
    <source>
        <dbReference type="PROSITE" id="PS50887"/>
    </source>
</evidence>
<gene>
    <name evidence="5" type="ORF">SAMN05444272_1192</name>
</gene>
<dbReference type="SUPFAM" id="SSF55073">
    <property type="entry name" value="Nucleotide cyclase"/>
    <property type="match status" value="1"/>
</dbReference>
<organism evidence="5 6">
    <name type="scientific">Roseibium suaedae</name>
    <dbReference type="NCBI Taxonomy" id="735517"/>
    <lineage>
        <taxon>Bacteria</taxon>
        <taxon>Pseudomonadati</taxon>
        <taxon>Pseudomonadota</taxon>
        <taxon>Alphaproteobacteria</taxon>
        <taxon>Hyphomicrobiales</taxon>
        <taxon>Stappiaceae</taxon>
        <taxon>Roseibium</taxon>
    </lineage>
</organism>
<keyword evidence="3" id="KW-1133">Transmembrane helix</keyword>
<accession>A0A1M7CKC5</accession>
<dbReference type="NCBIfam" id="TIGR00254">
    <property type="entry name" value="GGDEF"/>
    <property type="match status" value="1"/>
</dbReference>
<dbReference type="Pfam" id="PF00990">
    <property type="entry name" value="GGDEF"/>
    <property type="match status" value="1"/>
</dbReference>
<evidence type="ECO:0000256" key="1">
    <source>
        <dbReference type="ARBA" id="ARBA00012528"/>
    </source>
</evidence>
<evidence type="ECO:0000313" key="6">
    <source>
        <dbReference type="Proteomes" id="UP000186002"/>
    </source>
</evidence>
<dbReference type="InterPro" id="IPR000160">
    <property type="entry name" value="GGDEF_dom"/>
</dbReference>
<dbReference type="InterPro" id="IPR050469">
    <property type="entry name" value="Diguanylate_Cyclase"/>
</dbReference>
<dbReference type="PANTHER" id="PTHR45138:SF9">
    <property type="entry name" value="DIGUANYLATE CYCLASE DGCM-RELATED"/>
    <property type="match status" value="1"/>
</dbReference>
<evidence type="ECO:0000313" key="5">
    <source>
        <dbReference type="EMBL" id="SHL67676.1"/>
    </source>
</evidence>
<dbReference type="AlphaFoldDB" id="A0A1M7CKC5"/>
<sequence>MTLDTPTLFTSVTIACFSGACVLGLFTVSISGQTRAVRYSSLCWSAALLLLGIGCTLVGLRGQIPDSISIVTANALLLIGHNLRPAALRIFFEEKHKLLWIGFAASLGWIVLCQVPAFRDSFAARTLYCQFLLIANSLHIVWLCLKKAPAGMTTPKLLAGITALELGAYGLHSANQILHPSAAFIEIFSLPVTTIYLISLITCTVLSSVLIAAISLERAQLMFQEQATRDHLTGLRNRRSFFDEAEKWREARRRSSATYGLLVIDIDKLSSVNEQFGHALGDAMLQLLSRICLDTVEKPCLVGRIGNEKFALFLPEKDNEAASAIATRISRLMTTKAAKASGDRLKITISSGLFIGTSETSLERAFEIATCCMGKAKANGRNKTIASSGEMTTNGLQTTQILSPFSLTQRSVA</sequence>
<dbReference type="InterPro" id="IPR043128">
    <property type="entry name" value="Rev_trsase/Diguanyl_cyclase"/>
</dbReference>
<feature type="domain" description="GGDEF" evidence="4">
    <location>
        <begin position="257"/>
        <end position="389"/>
    </location>
</feature>
<feature type="transmembrane region" description="Helical" evidence="3">
    <location>
        <begin position="98"/>
        <end position="117"/>
    </location>
</feature>
<dbReference type="PROSITE" id="PS50887">
    <property type="entry name" value="GGDEF"/>
    <property type="match status" value="1"/>
</dbReference>
<dbReference type="SMART" id="SM00267">
    <property type="entry name" value="GGDEF"/>
    <property type="match status" value="1"/>
</dbReference>
<feature type="transmembrane region" description="Helical" evidence="3">
    <location>
        <begin position="157"/>
        <end position="174"/>
    </location>
</feature>
<feature type="transmembrane region" description="Helical" evidence="3">
    <location>
        <begin position="68"/>
        <end position="86"/>
    </location>
</feature>
<feature type="transmembrane region" description="Helical" evidence="3">
    <location>
        <begin position="6"/>
        <end position="30"/>
    </location>
</feature>
<keyword evidence="3" id="KW-0812">Transmembrane</keyword>
<evidence type="ECO:0000256" key="2">
    <source>
        <dbReference type="ARBA" id="ARBA00034247"/>
    </source>
</evidence>
<proteinExistence type="predicted"/>
<dbReference type="STRING" id="735517.SAMN05444272_1192"/>
<dbReference type="OrthoDB" id="9812260at2"/>
<evidence type="ECO:0000256" key="3">
    <source>
        <dbReference type="SAM" id="Phobius"/>
    </source>
</evidence>